<dbReference type="SUPFAM" id="SSF47923">
    <property type="entry name" value="Ypt/Rab-GAP domain of gyp1p"/>
    <property type="match status" value="2"/>
</dbReference>
<evidence type="ECO:0000256" key="1">
    <source>
        <dbReference type="ARBA" id="ARBA00022468"/>
    </source>
</evidence>
<dbReference type="InterPro" id="IPR011992">
    <property type="entry name" value="EF-hand-dom_pair"/>
</dbReference>
<evidence type="ECO:0000256" key="3">
    <source>
        <dbReference type="ARBA" id="ARBA00043879"/>
    </source>
</evidence>
<dbReference type="GeneTree" id="ENSGT00940000157878"/>
<dbReference type="FunFam" id="2.30.29.30:FF:000041">
    <property type="entry name" value="TBC1 domain family member 9 isoform X1"/>
    <property type="match status" value="1"/>
</dbReference>
<comment type="function">
    <text evidence="3">May act as a GTPase-activating protein for Rab family protein(s).</text>
</comment>
<dbReference type="Gene3D" id="1.10.472.80">
    <property type="entry name" value="Ypt/Rab-GAP domain of gyp1p, domain 3"/>
    <property type="match status" value="1"/>
</dbReference>
<dbReference type="Gene3D" id="1.10.10.750">
    <property type="entry name" value="Ypt/Rab-GAP domain of gyp1p, domain 1"/>
    <property type="match status" value="1"/>
</dbReference>
<keyword evidence="2" id="KW-0677">Repeat</keyword>
<dbReference type="STRING" id="8128.ENSONIP00000021970"/>
<feature type="region of interest" description="Disordered" evidence="5">
    <location>
        <begin position="977"/>
        <end position="1001"/>
    </location>
</feature>
<dbReference type="InterPro" id="IPR036017">
    <property type="entry name" value="TCB1D9/TCB1D9B_PH-GRAM2"/>
</dbReference>
<proteinExistence type="predicted"/>
<gene>
    <name evidence="8" type="primary">TBC1D9</name>
    <name evidence="8" type="synonym">tbc1d9</name>
</gene>
<feature type="domain" description="EF-hand" evidence="7">
    <location>
        <begin position="823"/>
        <end position="858"/>
    </location>
</feature>
<dbReference type="PANTHER" id="PTHR47666">
    <property type="entry name" value="PROTEIN VASCULAR ASSOCIATED DEATH 1, CHLOROPLASTIC"/>
    <property type="match status" value="1"/>
</dbReference>
<dbReference type="FunFam" id="1.10.238.10:FF:000119">
    <property type="entry name" value="TBC1 domain family member 9"/>
    <property type="match status" value="1"/>
</dbReference>
<dbReference type="GO" id="GO:0005509">
    <property type="term" value="F:calcium ion binding"/>
    <property type="evidence" value="ECO:0007669"/>
    <property type="project" value="InterPro"/>
</dbReference>
<dbReference type="InterPro" id="IPR000195">
    <property type="entry name" value="Rab-GAP-TBC_dom"/>
</dbReference>
<dbReference type="Pfam" id="PF02893">
    <property type="entry name" value="GRAM"/>
    <property type="match status" value="2"/>
</dbReference>
<dbReference type="SMART" id="SM00164">
    <property type="entry name" value="TBC"/>
    <property type="match status" value="1"/>
</dbReference>
<dbReference type="PANTHER" id="PTHR47666:SF3">
    <property type="entry name" value="TBC1 DOMAIN FAMILY MEMBER 9"/>
    <property type="match status" value="1"/>
</dbReference>
<accession>I3KLH4</accession>
<keyword evidence="9" id="KW-1185">Reference proteome</keyword>
<organism evidence="8 9">
    <name type="scientific">Oreochromis niloticus</name>
    <name type="common">Nile tilapia</name>
    <name type="synonym">Tilapia nilotica</name>
    <dbReference type="NCBI Taxonomy" id="8128"/>
    <lineage>
        <taxon>Eukaryota</taxon>
        <taxon>Metazoa</taxon>
        <taxon>Chordata</taxon>
        <taxon>Craniata</taxon>
        <taxon>Vertebrata</taxon>
        <taxon>Euteleostomi</taxon>
        <taxon>Actinopterygii</taxon>
        <taxon>Neopterygii</taxon>
        <taxon>Teleostei</taxon>
        <taxon>Neoteleostei</taxon>
        <taxon>Acanthomorphata</taxon>
        <taxon>Ovalentaria</taxon>
        <taxon>Cichlomorphae</taxon>
        <taxon>Cichliformes</taxon>
        <taxon>Cichlidae</taxon>
        <taxon>African cichlids</taxon>
        <taxon>Pseudocrenilabrinae</taxon>
        <taxon>Oreochromini</taxon>
        <taxon>Oreochromis</taxon>
    </lineage>
</organism>
<dbReference type="InterPro" id="IPR036014">
    <property type="entry name" value="TCB1D9/TCB1D9B_PH-GRAM1"/>
</dbReference>
<dbReference type="Gene3D" id="1.10.8.270">
    <property type="entry name" value="putative rabgap domain of human tbc1 domain family member 14 like domains"/>
    <property type="match status" value="1"/>
</dbReference>
<dbReference type="SMART" id="SM00568">
    <property type="entry name" value="GRAM"/>
    <property type="match status" value="2"/>
</dbReference>
<dbReference type="FunFam" id="1.10.472.80:FF:000016">
    <property type="entry name" value="TBC1 domain family, member 9"/>
    <property type="match status" value="1"/>
</dbReference>
<reference evidence="8" key="3">
    <citation type="submission" date="2025-09" db="UniProtKB">
        <authorList>
            <consortium name="Ensembl"/>
        </authorList>
    </citation>
    <scope>IDENTIFICATION</scope>
</reference>
<dbReference type="InterPro" id="IPR004182">
    <property type="entry name" value="GRAM"/>
</dbReference>
<dbReference type="Ensembl" id="ENSONIT00000021988.2">
    <property type="protein sequence ID" value="ENSONIP00000021969.2"/>
    <property type="gene ID" value="ENSONIG00000017420.2"/>
</dbReference>
<evidence type="ECO:0000313" key="9">
    <source>
        <dbReference type="Proteomes" id="UP000005207"/>
    </source>
</evidence>
<dbReference type="Gene3D" id="1.10.238.10">
    <property type="entry name" value="EF-hand"/>
    <property type="match status" value="1"/>
</dbReference>
<dbReference type="eggNOG" id="KOG4347">
    <property type="taxonomic scope" value="Eukaryota"/>
</dbReference>
<evidence type="ECO:0000256" key="4">
    <source>
        <dbReference type="ARBA" id="ARBA00072016"/>
    </source>
</evidence>
<evidence type="ECO:0000259" key="7">
    <source>
        <dbReference type="PROSITE" id="PS50222"/>
    </source>
</evidence>
<protein>
    <recommendedName>
        <fullName evidence="4">TBC1 domain family member 9</fullName>
    </recommendedName>
</protein>
<dbReference type="Proteomes" id="UP000005207">
    <property type="component" value="Linkage group LG6"/>
</dbReference>
<dbReference type="SUPFAM" id="SSF47473">
    <property type="entry name" value="EF-hand"/>
    <property type="match status" value="1"/>
</dbReference>
<dbReference type="PROSITE" id="PS50222">
    <property type="entry name" value="EF_HAND_2"/>
    <property type="match status" value="1"/>
</dbReference>
<keyword evidence="1" id="KW-0343">GTPase activation</keyword>
<name>I3KLH4_ORENI</name>
<evidence type="ECO:0000256" key="5">
    <source>
        <dbReference type="SAM" id="MobiDB-lite"/>
    </source>
</evidence>
<dbReference type="PROSITE" id="PS50086">
    <property type="entry name" value="TBC_RABGAP"/>
    <property type="match status" value="1"/>
</dbReference>
<dbReference type="GO" id="GO:0005096">
    <property type="term" value="F:GTPase activator activity"/>
    <property type="evidence" value="ECO:0007669"/>
    <property type="project" value="UniProtKB-KW"/>
</dbReference>
<reference evidence="8" key="2">
    <citation type="submission" date="2025-08" db="UniProtKB">
        <authorList>
            <consortium name="Ensembl"/>
        </authorList>
    </citation>
    <scope>IDENTIFICATION</scope>
</reference>
<evidence type="ECO:0000259" key="6">
    <source>
        <dbReference type="PROSITE" id="PS50086"/>
    </source>
</evidence>
<evidence type="ECO:0000256" key="2">
    <source>
        <dbReference type="ARBA" id="ARBA00022737"/>
    </source>
</evidence>
<dbReference type="InterPro" id="IPR002048">
    <property type="entry name" value="EF_hand_dom"/>
</dbReference>
<dbReference type="CDD" id="cd13351">
    <property type="entry name" value="PH-GRAM1_TCB1D9_TCB1D9B"/>
    <property type="match status" value="1"/>
</dbReference>
<dbReference type="GO" id="GO:0003008">
    <property type="term" value="P:system process"/>
    <property type="evidence" value="ECO:0007669"/>
    <property type="project" value="UniProtKB-ARBA"/>
</dbReference>
<reference evidence="9" key="1">
    <citation type="submission" date="2012-01" db="EMBL/GenBank/DDBJ databases">
        <title>The Genome Sequence of Oreochromis niloticus (Nile Tilapia).</title>
        <authorList>
            <consortium name="Broad Institute Genome Assembly Team"/>
            <consortium name="Broad Institute Sequencing Platform"/>
            <person name="Di Palma F."/>
            <person name="Johnson J."/>
            <person name="Lander E.S."/>
            <person name="Lindblad-Toh K."/>
        </authorList>
    </citation>
    <scope>NUCLEOTIDE SEQUENCE [LARGE SCALE GENOMIC DNA]</scope>
</reference>
<dbReference type="FunFam" id="2.30.29.30:FF:000013">
    <property type="entry name" value="Putative TBC1 domain family member 8B"/>
    <property type="match status" value="1"/>
</dbReference>
<dbReference type="FunFam" id="1.10.8.270:FF:000002">
    <property type="entry name" value="TBC1 domain family member 9B"/>
    <property type="match status" value="1"/>
</dbReference>
<dbReference type="Gene3D" id="2.30.29.30">
    <property type="entry name" value="Pleckstrin-homology domain (PH domain)/Phosphotyrosine-binding domain (PTB)"/>
    <property type="match status" value="2"/>
</dbReference>
<dbReference type="AlphaFoldDB" id="I3KLH4"/>
<feature type="domain" description="Rab-GAP TBC" evidence="6">
    <location>
        <begin position="452"/>
        <end position="639"/>
    </location>
</feature>
<evidence type="ECO:0000313" key="8">
    <source>
        <dbReference type="Ensembl" id="ENSONIP00000021969.2"/>
    </source>
</evidence>
<dbReference type="Pfam" id="PF00566">
    <property type="entry name" value="RabGAP-TBC"/>
    <property type="match status" value="1"/>
</dbReference>
<dbReference type="InterPro" id="IPR011993">
    <property type="entry name" value="PH-like_dom_sf"/>
</dbReference>
<dbReference type="CDD" id="cd13354">
    <property type="entry name" value="PH-GRAM2_TCB1D9_TCB1D9B"/>
    <property type="match status" value="1"/>
</dbReference>
<dbReference type="FunFam" id="1.10.10.750:FF:000008">
    <property type="entry name" value="TBC1 domain family member 9"/>
    <property type="match status" value="1"/>
</dbReference>
<sequence length="1064" mass="122440">MWVTPEDVLLAGALWITERANPYFILQKRKGHGDGGGGLAGLLVGTLDVVLDSSARMAPYRILYQTPDSLVYWIIAHGTSRKEITEHWEWLEHNLLQTLSIFENENDITTFVKGKVQGIIAEYNKNHDVKEDDDTDKFKEASAKFRKLFGMPEEEKLVNYYSCSYWKGKVPRQGWLYLSINHLCFYSYLLGKEVKLVVRWADITQLEKSATLLLPDVIKVSTRTNEHLFSVFLNINETFKLAEQLANIAMRQLLDNKGFEQDRSLPKDLDARAKSERYRALFRLPKDEKLDGHTDCTLWTPFNKMHILGQMFVSTNYICFTSKEESLCSLIIPLREVTIVEKADSSSVLPSPLSISTKNRMTFLFANLKDRDFLVQRLSDFLQQTTSKTYLEKELTSSLNSSDDELHVNICCFPNQAKEFLKEQAWKNHFTEYGQGVCMYRTEKTKELVLKGIPESMRGELWLLFSGAINEMTTHPGYYEDLVEKSMGKYNLATEEIERDLHRSLPEHPAFQNEMGIAALRRVLTAYAFRNPNIGYCQAMNIVTSVLLLYAKEEEAFWLLVALCERMLPDYYNTRVVGALVDQGVFEELAREYIPQLYDCMQDLGVISTISLSWFLTLFLSVMPFESAVVVVDCFFYDGIKVIFQLALSVLHANIHQLLGCKDDGEAMTVLGRYLDSVTNKDSTLPPIPHLHSLLTDNGEPHPEVDIFKLVRSSYEKFGSIRADVIEQMRFKQRLRVIQTIEDTTKRNVVRTIVTETDFSIDELEELYVLFKAEHLTSCYWGGSSNPTERHDPSLPYLEQYRIDLEQFKGLFNLLFPWANGAHSEPLAVRFFHLLDQNADALINFREFITGVLCHGDLTEKLKLLYKMHVLPGECVWIHSGERSHSLCISAVKKLNTPDYRHYLKLWNQEMKPKRENTKDLPKLNQSQFIELCKTLYSMFSEDVAEQELYHATATVTSLLLEMGEVGKLFSSSFRKDHNQEGNSEPSVCMRDPSPCEEGKGDEDNWAITFEQFLASVLTEQALVRYFEKPVDVAARITNAKNEKNEYTKMPLRACTLYVYSKIH</sequence>
<dbReference type="InterPro" id="IPR035969">
    <property type="entry name" value="Rab-GAP_TBC_sf"/>
</dbReference>